<dbReference type="EMBL" id="AP010904">
    <property type="protein sequence ID" value="BAH77219.1"/>
    <property type="molecule type" value="Genomic_DNA"/>
</dbReference>
<keyword evidence="3" id="KW-1185">Reference proteome</keyword>
<dbReference type="HOGENOM" id="CLU_1649427_0_0_7"/>
<dbReference type="OrthoDB" id="5460803at2"/>
<dbReference type="Pfam" id="PF13801">
    <property type="entry name" value="Metal_resist"/>
    <property type="match status" value="1"/>
</dbReference>
<dbReference type="InterPro" id="IPR025961">
    <property type="entry name" value="Metal_resist"/>
</dbReference>
<dbReference type="STRING" id="573370.DMR_37280"/>
<proteinExistence type="predicted"/>
<evidence type="ECO:0000313" key="2">
    <source>
        <dbReference type="EMBL" id="BAH77219.1"/>
    </source>
</evidence>
<protein>
    <submittedName>
        <fullName evidence="2">Zinc resistance-associated protein</fullName>
    </submittedName>
</protein>
<dbReference type="RefSeq" id="WP_015862361.1">
    <property type="nucleotide sequence ID" value="NC_012796.1"/>
</dbReference>
<dbReference type="KEGG" id="dma:DMR_37280"/>
<dbReference type="eggNOG" id="COG3678">
    <property type="taxonomic scope" value="Bacteria"/>
</dbReference>
<dbReference type="AlphaFoldDB" id="C4XM91"/>
<feature type="signal peptide" evidence="1">
    <location>
        <begin position="1"/>
        <end position="25"/>
    </location>
</feature>
<dbReference type="Gene3D" id="1.20.120.1490">
    <property type="match status" value="1"/>
</dbReference>
<sequence>MRVKMFHIALTALAVLAMTSSLALARPGGGPGAGQGGCSNMGSGMSQLTPEKQAIFQKLRDAFVAKTASLRAVLAVNMAELNALSVPQNPDQAKIDALSKQIGDLQGKLLSERTQFRTQVTKDVGPGMGRGMRSGMGGGMGSGMGGGMMAGCQGDGL</sequence>
<gene>
    <name evidence="2" type="ordered locus">DMR_37280</name>
</gene>
<dbReference type="Proteomes" id="UP000009071">
    <property type="component" value="Chromosome"/>
</dbReference>
<name>C4XM91_SOLM1</name>
<reference evidence="2 3" key="1">
    <citation type="journal article" date="2009" name="Genome Res.">
        <title>Whole genome sequence of Desulfovibrio magneticus strain RS-1 revealed common gene clusters in magnetotactic bacteria.</title>
        <authorList>
            <person name="Nakazawa H."/>
            <person name="Arakaki A."/>
            <person name="Narita-Yamada S."/>
            <person name="Yashiro I."/>
            <person name="Jinno K."/>
            <person name="Aoki N."/>
            <person name="Tsuruyama A."/>
            <person name="Okamura Y."/>
            <person name="Tanikawa S."/>
            <person name="Fujita N."/>
            <person name="Takeyama H."/>
            <person name="Matsunaga T."/>
        </authorList>
    </citation>
    <scope>NUCLEOTIDE SEQUENCE [LARGE SCALE GENOMIC DNA]</scope>
    <source>
        <strain evidence="3">ATCC 700980 / DSM 13731 / RS-1</strain>
    </source>
</reference>
<evidence type="ECO:0000313" key="3">
    <source>
        <dbReference type="Proteomes" id="UP000009071"/>
    </source>
</evidence>
<keyword evidence="1" id="KW-0732">Signal</keyword>
<evidence type="ECO:0000256" key="1">
    <source>
        <dbReference type="SAM" id="SignalP"/>
    </source>
</evidence>
<organism evidence="2 3">
    <name type="scientific">Solidesulfovibrio magneticus (strain ATCC 700980 / DSM 13731 / RS-1)</name>
    <name type="common">Desulfovibrio magneticus</name>
    <dbReference type="NCBI Taxonomy" id="573370"/>
    <lineage>
        <taxon>Bacteria</taxon>
        <taxon>Pseudomonadati</taxon>
        <taxon>Thermodesulfobacteriota</taxon>
        <taxon>Desulfovibrionia</taxon>
        <taxon>Desulfovibrionales</taxon>
        <taxon>Desulfovibrionaceae</taxon>
        <taxon>Solidesulfovibrio</taxon>
    </lineage>
</organism>
<accession>C4XM91</accession>
<feature type="chain" id="PRO_5002944247" evidence="1">
    <location>
        <begin position="26"/>
        <end position="157"/>
    </location>
</feature>